<protein>
    <recommendedName>
        <fullName evidence="1">UDP-N-acetylglucosamine 2-epimerase domain-containing protein</fullName>
    </recommendedName>
</protein>
<dbReference type="InterPro" id="IPR029767">
    <property type="entry name" value="WecB-like"/>
</dbReference>
<dbReference type="PANTHER" id="PTHR43174">
    <property type="entry name" value="UDP-N-ACETYLGLUCOSAMINE 2-EPIMERASE"/>
    <property type="match status" value="1"/>
</dbReference>
<evidence type="ECO:0000313" key="2">
    <source>
        <dbReference type="EMBL" id="GAF98391.1"/>
    </source>
</evidence>
<organism evidence="2">
    <name type="scientific">marine sediment metagenome</name>
    <dbReference type="NCBI Taxonomy" id="412755"/>
    <lineage>
        <taxon>unclassified sequences</taxon>
        <taxon>metagenomes</taxon>
        <taxon>ecological metagenomes</taxon>
    </lineage>
</organism>
<dbReference type="SUPFAM" id="SSF53756">
    <property type="entry name" value="UDP-Glycosyltransferase/glycogen phosphorylase"/>
    <property type="match status" value="1"/>
</dbReference>
<sequence length="115" mass="12438">RTRGSLTDMGYTPAPNLTLTDPVGYLDMLLLETCARRIVTDSGGVQKEAYILGVPCVTCRSETEWTETVDSEWNILAGGDPEKVLEAILRPPPAGERPPLFGDGHAAERIAELLA</sequence>
<proteinExistence type="predicted"/>
<comment type="caution">
    <text evidence="2">The sequence shown here is derived from an EMBL/GenBank/DDBJ whole genome shotgun (WGS) entry which is preliminary data.</text>
</comment>
<dbReference type="PANTHER" id="PTHR43174:SF1">
    <property type="entry name" value="UDP-N-ACETYLGLUCOSAMINE 2-EPIMERASE"/>
    <property type="match status" value="1"/>
</dbReference>
<name>X0UGE4_9ZZZZ</name>
<feature type="non-terminal residue" evidence="2">
    <location>
        <position position="1"/>
    </location>
</feature>
<dbReference type="Pfam" id="PF02350">
    <property type="entry name" value="Epimerase_2"/>
    <property type="match status" value="1"/>
</dbReference>
<accession>X0UGE4</accession>
<evidence type="ECO:0000259" key="1">
    <source>
        <dbReference type="Pfam" id="PF02350"/>
    </source>
</evidence>
<dbReference type="Gene3D" id="3.40.50.2000">
    <property type="entry name" value="Glycogen Phosphorylase B"/>
    <property type="match status" value="2"/>
</dbReference>
<dbReference type="AlphaFoldDB" id="X0UGE4"/>
<dbReference type="EMBL" id="BARS01010904">
    <property type="protein sequence ID" value="GAF98391.1"/>
    <property type="molecule type" value="Genomic_DNA"/>
</dbReference>
<dbReference type="InterPro" id="IPR003331">
    <property type="entry name" value="UDP_GlcNAc_Epimerase_2_dom"/>
</dbReference>
<gene>
    <name evidence="2" type="ORF">S01H1_20039</name>
</gene>
<feature type="domain" description="UDP-N-acetylglucosamine 2-epimerase" evidence="1">
    <location>
        <begin position="3"/>
        <end position="114"/>
    </location>
</feature>
<reference evidence="2" key="1">
    <citation type="journal article" date="2014" name="Front. Microbiol.">
        <title>High frequency of phylogenetically diverse reductive dehalogenase-homologous genes in deep subseafloor sedimentary metagenomes.</title>
        <authorList>
            <person name="Kawai M."/>
            <person name="Futagami T."/>
            <person name="Toyoda A."/>
            <person name="Takaki Y."/>
            <person name="Nishi S."/>
            <person name="Hori S."/>
            <person name="Arai W."/>
            <person name="Tsubouchi T."/>
            <person name="Morono Y."/>
            <person name="Uchiyama I."/>
            <person name="Ito T."/>
            <person name="Fujiyama A."/>
            <person name="Inagaki F."/>
            <person name="Takami H."/>
        </authorList>
    </citation>
    <scope>NUCLEOTIDE SEQUENCE</scope>
    <source>
        <strain evidence="2">Expedition CK06-06</strain>
    </source>
</reference>